<dbReference type="Gramene" id="QL01p032357:mrna">
    <property type="protein sequence ID" value="QL01p032357:mrna:CDS:1"/>
    <property type="gene ID" value="QL01p032357"/>
</dbReference>
<dbReference type="AlphaFoldDB" id="A0A7N2KPL5"/>
<organism evidence="1 2">
    <name type="scientific">Quercus lobata</name>
    <name type="common">Valley oak</name>
    <dbReference type="NCBI Taxonomy" id="97700"/>
    <lineage>
        <taxon>Eukaryota</taxon>
        <taxon>Viridiplantae</taxon>
        <taxon>Streptophyta</taxon>
        <taxon>Embryophyta</taxon>
        <taxon>Tracheophyta</taxon>
        <taxon>Spermatophyta</taxon>
        <taxon>Magnoliopsida</taxon>
        <taxon>eudicotyledons</taxon>
        <taxon>Gunneridae</taxon>
        <taxon>Pentapetalae</taxon>
        <taxon>rosids</taxon>
        <taxon>fabids</taxon>
        <taxon>Fagales</taxon>
        <taxon>Fagaceae</taxon>
        <taxon>Quercus</taxon>
    </lineage>
</organism>
<dbReference type="Proteomes" id="UP000594261">
    <property type="component" value="Chromosome 1"/>
</dbReference>
<evidence type="ECO:0000313" key="2">
    <source>
        <dbReference type="Proteomes" id="UP000594261"/>
    </source>
</evidence>
<protein>
    <submittedName>
        <fullName evidence="1">Uncharacterized protein</fullName>
    </submittedName>
</protein>
<reference evidence="1 2" key="1">
    <citation type="journal article" date="2016" name="G3 (Bethesda)">
        <title>First Draft Assembly and Annotation of the Genome of a California Endemic Oak Quercus lobata Nee (Fagaceae).</title>
        <authorList>
            <person name="Sork V.L."/>
            <person name="Fitz-Gibbon S.T."/>
            <person name="Puiu D."/>
            <person name="Crepeau M."/>
            <person name="Gugger P.F."/>
            <person name="Sherman R."/>
            <person name="Stevens K."/>
            <person name="Langley C.H."/>
            <person name="Pellegrini M."/>
            <person name="Salzberg S.L."/>
        </authorList>
    </citation>
    <scope>NUCLEOTIDE SEQUENCE [LARGE SCALE GENOMIC DNA]</scope>
    <source>
        <strain evidence="1 2">cv. SW786</strain>
    </source>
</reference>
<sequence>MDNKHKPDMVKRHWPFSLARDLNVLDLRFLILLLRNSYSKHSILHTGLNLIHLRILWQPELAEELPDAPLDTVPLVILVLLLFASLSTNLENSAFFHLYFHFFFLKSRKVSFENMSFWGLLPINPCVDKCGGFTCRGEDTIKGIPYV</sequence>
<dbReference type="InParanoid" id="A0A7N2KPL5"/>
<dbReference type="OMA" id="LNGFHIC"/>
<name>A0A7N2KPL5_QUELO</name>
<accession>A0A7N2KPL5</accession>
<reference evidence="1" key="2">
    <citation type="submission" date="2021-01" db="UniProtKB">
        <authorList>
            <consortium name="EnsemblPlants"/>
        </authorList>
    </citation>
    <scope>IDENTIFICATION</scope>
</reference>
<dbReference type="EnsemblPlants" id="QL01p032357:mrna">
    <property type="protein sequence ID" value="QL01p032357:mrna:CDS:1"/>
    <property type="gene ID" value="QL01p032357"/>
</dbReference>
<proteinExistence type="predicted"/>
<dbReference type="EMBL" id="LRBV02000001">
    <property type="status" value="NOT_ANNOTATED_CDS"/>
    <property type="molecule type" value="Genomic_DNA"/>
</dbReference>
<keyword evidence="2" id="KW-1185">Reference proteome</keyword>
<evidence type="ECO:0000313" key="1">
    <source>
        <dbReference type="EnsemblPlants" id="QL01p032357:mrna:CDS:1"/>
    </source>
</evidence>